<name>A0AAV7J970_COTGL</name>
<evidence type="ECO:0000256" key="8">
    <source>
        <dbReference type="ARBA" id="ARBA00023242"/>
    </source>
</evidence>
<evidence type="ECO:0000256" key="2">
    <source>
        <dbReference type="ARBA" id="ARBA00009253"/>
    </source>
</evidence>
<feature type="region of interest" description="Disordered" evidence="10">
    <location>
        <begin position="2568"/>
        <end position="2587"/>
    </location>
</feature>
<dbReference type="Gene3D" id="1.10.10.650">
    <property type="entry name" value="RuvA domain 2-like"/>
    <property type="match status" value="1"/>
</dbReference>
<dbReference type="InterPro" id="IPR003029">
    <property type="entry name" value="S1_domain"/>
</dbReference>
<dbReference type="GO" id="GO:0140673">
    <property type="term" value="P:transcription elongation-coupled chromatin remodeling"/>
    <property type="evidence" value="ECO:0007669"/>
    <property type="project" value="InterPro"/>
</dbReference>
<dbReference type="Gene3D" id="3.30.505.10">
    <property type="entry name" value="SH2 domain"/>
    <property type="match status" value="4"/>
</dbReference>
<keyword evidence="4" id="KW-0597">Phosphoprotein</keyword>
<evidence type="ECO:0000313" key="12">
    <source>
        <dbReference type="EMBL" id="KAH0569129.1"/>
    </source>
</evidence>
<feature type="region of interest" description="Disordered" evidence="10">
    <location>
        <begin position="113"/>
        <end position="197"/>
    </location>
</feature>
<dbReference type="CDD" id="cd09918">
    <property type="entry name" value="SH2_Nterm_SPT6_like"/>
    <property type="match status" value="2"/>
</dbReference>
<protein>
    <recommendedName>
        <fullName evidence="3">Transcription elongation factor SPT6</fullName>
    </recommendedName>
    <alternativeName>
        <fullName evidence="9">Transcription elongation factor spt6</fullName>
    </alternativeName>
</protein>
<feature type="region of interest" description="Disordered" evidence="10">
    <location>
        <begin position="479"/>
        <end position="519"/>
    </location>
</feature>
<keyword evidence="5" id="KW-0175">Coiled coil</keyword>
<dbReference type="EMBL" id="JAHXZJ010000001">
    <property type="protein sequence ID" value="KAH0569129.1"/>
    <property type="molecule type" value="Genomic_DNA"/>
</dbReference>
<dbReference type="Pfam" id="PF14632">
    <property type="entry name" value="SPT6_acidic"/>
    <property type="match status" value="1"/>
</dbReference>
<dbReference type="InterPro" id="IPR028088">
    <property type="entry name" value="Spt6_HTH_DNA-bd_dom"/>
</dbReference>
<dbReference type="Pfam" id="PF00575">
    <property type="entry name" value="S1"/>
    <property type="match status" value="1"/>
</dbReference>
<evidence type="ECO:0000259" key="11">
    <source>
        <dbReference type="PROSITE" id="PS50126"/>
    </source>
</evidence>
<dbReference type="Gene3D" id="2.40.50.140">
    <property type="entry name" value="Nucleic acid-binding proteins"/>
    <property type="match status" value="1"/>
</dbReference>
<dbReference type="SUPFAM" id="SSF47781">
    <property type="entry name" value="RuvA domain 2-like"/>
    <property type="match status" value="2"/>
</dbReference>
<evidence type="ECO:0000256" key="3">
    <source>
        <dbReference type="ARBA" id="ARBA00020248"/>
    </source>
</evidence>
<feature type="region of interest" description="Disordered" evidence="10">
    <location>
        <begin position="2222"/>
        <end position="2242"/>
    </location>
</feature>
<dbReference type="Pfam" id="PF17674">
    <property type="entry name" value="HHH_9"/>
    <property type="match status" value="1"/>
</dbReference>
<dbReference type="InterPro" id="IPR028231">
    <property type="entry name" value="Spt6_YqgF"/>
</dbReference>
<dbReference type="Pfam" id="PF14639">
    <property type="entry name" value="YqgF"/>
    <property type="match status" value="1"/>
</dbReference>
<comment type="similarity">
    <text evidence="2">Belongs to the SPT6 family.</text>
</comment>
<dbReference type="FunFam" id="3.30.420.140:FF:000004">
    <property type="entry name" value="Transcription elongation factor spt6"/>
    <property type="match status" value="1"/>
</dbReference>
<dbReference type="SUPFAM" id="SSF55550">
    <property type="entry name" value="SH2 domain"/>
    <property type="match status" value="3"/>
</dbReference>
<dbReference type="InterPro" id="IPR036860">
    <property type="entry name" value="SH2_dom_sf"/>
</dbReference>
<dbReference type="Gene3D" id="1.10.3500.10">
    <property type="entry name" value="Tex N-terminal region-like"/>
    <property type="match status" value="1"/>
</dbReference>
<evidence type="ECO:0000256" key="5">
    <source>
        <dbReference type="ARBA" id="ARBA00023054"/>
    </source>
</evidence>
<keyword evidence="7" id="KW-0143">Chaperone</keyword>
<dbReference type="FunFam" id="3.30.505.10:FF:000030">
    <property type="entry name" value="Transcription elongation factor spt6"/>
    <property type="match status" value="1"/>
</dbReference>
<dbReference type="Gene3D" id="3.30.420.140">
    <property type="entry name" value="YqgF/RNase H-like domain"/>
    <property type="match status" value="1"/>
</dbReference>
<feature type="region of interest" description="Disordered" evidence="10">
    <location>
        <begin position="1679"/>
        <end position="1739"/>
    </location>
</feature>
<dbReference type="FunFam" id="1.10.3500.10:FF:000006">
    <property type="entry name" value="Transcription elongation factor spt6"/>
    <property type="match status" value="1"/>
</dbReference>
<dbReference type="FunFam" id="1.10.150.850:FF:000004">
    <property type="entry name" value="Transcription elongation factor SPT6"/>
    <property type="match status" value="1"/>
</dbReference>
<reference evidence="12 13" key="1">
    <citation type="journal article" date="2021" name="J. Hered.">
        <title>A chromosome-level genome assembly of the parasitoid wasp, Cotesia glomerata (Hymenoptera: Braconidae).</title>
        <authorList>
            <person name="Pinto B.J."/>
            <person name="Weis J.J."/>
            <person name="Gamble T."/>
            <person name="Ode P.J."/>
            <person name="Paul R."/>
            <person name="Zaspel J.M."/>
        </authorList>
    </citation>
    <scope>NUCLEOTIDE SEQUENCE [LARGE SCALE GENOMIC DNA]</scope>
    <source>
        <strain evidence="12">CgM1</strain>
    </source>
</reference>
<sequence length="2703" mass="310798">MADFVYSEAEESEHDDDEEEVIDHGRKKKVKKTLDESEEEEDDDEDKLREELKDLIDDRPIEESDGEDSDASGDSKKRKKSDDEDFDDRLEDDDYDLIEENWGITVERKRFKRLKRMQDAESDDEEEDGDAEKREREVIANEIFPHGEGSGDEDERSERSHRPEPEIIDGEGSEGEYSEDDDFIVGDDDRPIGDKRRKKKVFEDAALQEAQDIFGVDFDYDNFEKFGEDEYEEEDEDEDDYVDDEGVERPRRHKKQSKKKPSKKTIFEVYEPSELKRGHFTDLDNEIRNTDIPERMQLRSMPITPVPEGSDELDHEAEWIYQQAFCRPTISNQDTNLNNDMNDGGGKGPQTVGKIKKALDFMRNQYFEVPFISFYRKEYVLPELNINDLWKVYKYDAKWCQLRQRKENLLRLFEKMRDFQLDEIMKNPDAPLPDDVRVIKDDDIERLKSVQTNEELNDVHNHFMLYYSHDIPAMQEAVKRKEKAARQAERLQKRKQQLMEAEENGEDPPPEEENPDEVEEVEDSLKQAIRSGPYALCRRAGLHSFAKKFGLTPEHFAENLRDNYQRHEVDQDPVEPSVVAQEYVGKCIESVEEVLTAVKIMVAIQLAREPLVRKCVREMYMERAKISIRPTKKGITDIDENHPIYTMKYLKDKPVRDLTGDQWLKLEIAEKDKLIQISLSDTFAGNTSNNYIEEMKQLYIRDEFSKNVQDWNNLRNASVELALTRYVIPDLKKELRSNLSTEAKDYVMRACCRKLYNWLKVAPYTCSFPDEDDEEWDTKNGVRVMGIAYVPNISEAAFSCVVSPDGECADILRLPHLLKKKNSYRDDEKLKKEADLLAIRNFIRKNKPHVIVIGGESREAMMISADIKESLTILAEEEQYPAISVEILDNDLAKLYSASEKGKAEFRDYPDLLRQAVSLARRLQDPLVEFSQLCTLDEDILCLKYHSLQGQLSEEELLENLYLEFVNRVNEVGVDVNKAVQQNYSGNLVQFICGLGPRKGQALIKMLKQTNQRLENRTQLVTACHMGPKVFINCAGFIKIDTNSLGDSTEAYVEVLDGSRVHPETYEWARKMAVDALEYDDEDANPAGALEEILESPERLKDLDLDAFAVELERQGFGNKCVTLYDIRSELNSRYKDLRTPYQSPTPEQLFDILTKETPETFYIGKLMSAVVVGISHKKPQGEQLDQANPVRNDESGLWQCPFCLKNDFPELSEVWNHFDAGACPGKAVGVRIVLDNPNISGYVHIKNISDNHVADPEERLRVRQTIHVRIIKIEVDRFSTQCSCKTSDLVDKNNEWRPAKDPYYDTEAEQQDKKFVEDFKKKKQQQTYVKRVIVHTSFHNVSYAECEKMMKTLRQGEVIIRPSSKGCDHLVATWKVTDDIYQYIDIKEEDKANDFSLGRRLLIGNNDYEDLDEIIASHINPMAAYAAELLDFKYYKRGVDGIKDKAEEILREQKKENPGSIPYIISASKNYPGKFLLSYLPRLRCYHEFISVSKDGFRYRGETFARVDKLVSWFKKNFRMPIPGQATPSTPRGASSRTPYHTTPGVGNVNQEAIQRVAQNLPHHMLHSLSQVANQTPHYPPHTPGATGATGYGMHTYPNTPYTPSGQTPFMTPFQTPHHTPHHSQPTPRYGQQTPNHQFVHPGPPMSQNTHHRSMSHRSSTSYGLGNEEELKKAAEDWARLKQSTPRGSTPRYDDMRKPRDYADTGRSTPRNRHSSRTPSYRSPRGTPNTNSSPRNYTNLGTLLAENKILLSNGNLQFCFGYFPPLKHLSDRRVRLSMGIQNCLNSPEENSDNKVVSDMNISGKIMDIESDEDTFTLQVTDDSGLEDNLSDSFEMNKNGILINVNSQTRSDSSGKQQKIKSVRILSDTYYDDDNDDDDDDNCYDTDPEKLVQSKQAEVTDSIQYDCVKINEQAIENSQEATQNNCLENQNESIGNSGLEFSLRDFLENQGHHNESYNKELENSEIQDIECSNEHIDVDPKDNEDIDFTDKQWEYLPSALDGVQFEVGRNGANLEEQQALKDIQLLVNQKNSTQVENFNGEFGVGRIDASLEEQQALKDFESILNQEKDKNSTQDENVSREFEVRSDVNFEKQQALEDLELIMNQEKKQNSTQVGNFDHEPVETNFNSKNQQAVENMDSLINQKAKQDCEKIKNTNHELEEGEIEDNEIEMDRDSARKQREKSAELIVVPDKVNDRLFDNISDNFSDVSTVDNSYYDDFEYTTLDRNPSPPDDGEFSTFEDDDPWDYVEASLSDDCVIVDEIECLHKVVQSHTVSEENFSECSRRDQSDEEIIERYNNNNNNNERSKSRKRKSSTSSSHDSVEEVNVGNKNVDPDYDDFTGICSKEEVSELPDEDESISKKRKSHHGRDEDHPLFRDVDAEFCEKLMRVKKQGEIIVRPSSKGSDYLKITWKVTDGICQHVKVKKKLKSRSSGRYKYWINNKEFRSLDDIINSFITPMAQNALKLLEYKHFKQGINGIKATAEELLRAEKNKNPNCIPYIISAVKKSPGKFLISYLPRVTCYHEYIKVVAEGFRFRDQPFDNLIDLLIYFKANSKEVKPIALKDETVTSTTISRPGTPRPPTPKIHDLTPSILEVIQDLPDEKLESMRQILDSLAQSASNPPAFNQNRTPPFMFNGYHHQPFPPVPFPFPSYQQTFRPVVLGLPPANNVPLPVPYPENLDLPVPNYNQPSTSRVTNLPLPPGT</sequence>
<dbReference type="PANTHER" id="PTHR10145:SF6">
    <property type="entry name" value="TRANSCRIPTION ELONGATION FACTOR SPT6"/>
    <property type="match status" value="1"/>
</dbReference>
<feature type="domain" description="S1 motif" evidence="11">
    <location>
        <begin position="1230"/>
        <end position="1286"/>
    </location>
</feature>
<evidence type="ECO:0000256" key="9">
    <source>
        <dbReference type="ARBA" id="ARBA00070625"/>
    </source>
</evidence>
<feature type="compositionally biased region" description="Basic and acidic residues" evidence="10">
    <location>
        <begin position="156"/>
        <end position="165"/>
    </location>
</feature>
<proteinExistence type="inferred from homology"/>
<dbReference type="InterPro" id="IPR023323">
    <property type="entry name" value="Tex-like_dom_sf"/>
</dbReference>
<organism evidence="12 13">
    <name type="scientific">Cotesia glomerata</name>
    <name type="common">Lepidopteran parasitic wasp</name>
    <name type="synonym">Apanteles glomeratus</name>
    <dbReference type="NCBI Taxonomy" id="32391"/>
    <lineage>
        <taxon>Eukaryota</taxon>
        <taxon>Metazoa</taxon>
        <taxon>Ecdysozoa</taxon>
        <taxon>Arthropoda</taxon>
        <taxon>Hexapoda</taxon>
        <taxon>Insecta</taxon>
        <taxon>Pterygota</taxon>
        <taxon>Neoptera</taxon>
        <taxon>Endopterygota</taxon>
        <taxon>Hymenoptera</taxon>
        <taxon>Apocrita</taxon>
        <taxon>Ichneumonoidea</taxon>
        <taxon>Braconidae</taxon>
        <taxon>Microgastrinae</taxon>
        <taxon>Cotesia</taxon>
    </lineage>
</organism>
<feature type="compositionally biased region" description="Acidic residues" evidence="10">
    <location>
        <begin position="166"/>
        <end position="186"/>
    </location>
</feature>
<keyword evidence="13" id="KW-1185">Reference proteome</keyword>
<keyword evidence="8" id="KW-0539">Nucleus</keyword>
<dbReference type="Pfam" id="PF14633">
    <property type="entry name" value="SH2_2"/>
    <property type="match status" value="2"/>
</dbReference>
<dbReference type="SUPFAM" id="SSF50249">
    <property type="entry name" value="Nucleic acid-binding proteins"/>
    <property type="match status" value="1"/>
</dbReference>
<feature type="region of interest" description="Disordered" evidence="10">
    <location>
        <begin position="1"/>
        <end position="101"/>
    </location>
</feature>
<evidence type="ECO:0000256" key="7">
    <source>
        <dbReference type="ARBA" id="ARBA00023186"/>
    </source>
</evidence>
<dbReference type="Gene3D" id="1.10.150.850">
    <property type="entry name" value="Spt6, helix-hairpin-helix domain"/>
    <property type="match status" value="1"/>
</dbReference>
<feature type="compositionally biased region" description="Basic residues" evidence="10">
    <location>
        <begin position="250"/>
        <end position="263"/>
    </location>
</feature>
<dbReference type="InterPro" id="IPR035019">
    <property type="entry name" value="Spt6_SH2_N"/>
</dbReference>
<dbReference type="InterPro" id="IPR035018">
    <property type="entry name" value="Spt6_SH2_C"/>
</dbReference>
<feature type="compositionally biased region" description="Basic and acidic residues" evidence="10">
    <location>
        <begin position="1693"/>
        <end position="1705"/>
    </location>
</feature>
<dbReference type="GO" id="GO:0008023">
    <property type="term" value="C:transcription elongation factor complex"/>
    <property type="evidence" value="ECO:0007669"/>
    <property type="project" value="TreeGrafter"/>
</dbReference>
<dbReference type="SUPFAM" id="SSF158832">
    <property type="entry name" value="Tex N-terminal region-like"/>
    <property type="match status" value="1"/>
</dbReference>
<evidence type="ECO:0000256" key="1">
    <source>
        <dbReference type="ARBA" id="ARBA00004123"/>
    </source>
</evidence>
<dbReference type="InterPro" id="IPR010994">
    <property type="entry name" value="RuvA_2-like"/>
</dbReference>
<evidence type="ECO:0000256" key="10">
    <source>
        <dbReference type="SAM" id="MobiDB-lite"/>
    </source>
</evidence>
<dbReference type="InterPro" id="IPR012340">
    <property type="entry name" value="NA-bd_OB-fold"/>
</dbReference>
<dbReference type="Pfam" id="PF14635">
    <property type="entry name" value="HHH_7"/>
    <property type="match status" value="1"/>
</dbReference>
<feature type="compositionally biased region" description="Polar residues" evidence="10">
    <location>
        <begin position="2685"/>
        <end position="2695"/>
    </location>
</feature>
<feature type="compositionally biased region" description="Basic and acidic residues" evidence="10">
    <location>
        <begin position="46"/>
        <end position="62"/>
    </location>
</feature>
<dbReference type="SUPFAM" id="SSF53098">
    <property type="entry name" value="Ribonuclease H-like"/>
    <property type="match status" value="1"/>
</dbReference>
<feature type="region of interest" description="Disordered" evidence="10">
    <location>
        <begin position="1611"/>
        <end position="1667"/>
    </location>
</feature>
<feature type="region of interest" description="Disordered" evidence="10">
    <location>
        <begin position="224"/>
        <end position="265"/>
    </location>
</feature>
<feature type="region of interest" description="Disordered" evidence="10">
    <location>
        <begin position="2682"/>
        <end position="2703"/>
    </location>
</feature>
<dbReference type="InterPro" id="IPR012337">
    <property type="entry name" value="RNaseH-like_sf"/>
</dbReference>
<dbReference type="InterPro" id="IPR023319">
    <property type="entry name" value="Tex-like_HTH_dom_sf"/>
</dbReference>
<feature type="compositionally biased region" description="Acidic residues" evidence="10">
    <location>
        <begin position="2232"/>
        <end position="2242"/>
    </location>
</feature>
<feature type="compositionally biased region" description="Acidic residues" evidence="10">
    <location>
        <begin position="36"/>
        <end position="45"/>
    </location>
</feature>
<dbReference type="GO" id="GO:0042393">
    <property type="term" value="F:histone binding"/>
    <property type="evidence" value="ECO:0007669"/>
    <property type="project" value="TreeGrafter"/>
</dbReference>
<dbReference type="InterPro" id="IPR032706">
    <property type="entry name" value="Spt6_HHH"/>
</dbReference>
<feature type="compositionally biased region" description="Acidic residues" evidence="10">
    <location>
        <begin position="8"/>
        <end position="21"/>
    </location>
</feature>
<dbReference type="InterPro" id="IPR035420">
    <property type="entry name" value="Spt6_SH2"/>
</dbReference>
<feature type="compositionally biased region" description="Acidic residues" evidence="10">
    <location>
        <begin position="229"/>
        <end position="246"/>
    </location>
</feature>
<gene>
    <name evidence="12" type="ORF">KQX54_021837</name>
</gene>
<feature type="region of interest" description="Disordered" evidence="10">
    <location>
        <begin position="2295"/>
        <end position="2372"/>
    </location>
</feature>
<accession>A0AAV7J970</accession>
<dbReference type="InterPro" id="IPR017072">
    <property type="entry name" value="TF_Spt6"/>
</dbReference>
<dbReference type="Gene3D" id="1.10.10.2740">
    <property type="entry name" value="Spt6, Death-like domain"/>
    <property type="match status" value="1"/>
</dbReference>
<dbReference type="GO" id="GO:0034728">
    <property type="term" value="P:nucleosome organization"/>
    <property type="evidence" value="ECO:0007669"/>
    <property type="project" value="TreeGrafter"/>
</dbReference>
<feature type="compositionally biased region" description="Low complexity" evidence="10">
    <location>
        <begin position="1611"/>
        <end position="1629"/>
    </location>
</feature>
<dbReference type="FunFam" id="1.10.10.2740:FF:000001">
    <property type="entry name" value="Transcription elongation factor spt6"/>
    <property type="match status" value="1"/>
</dbReference>
<dbReference type="GO" id="GO:0031491">
    <property type="term" value="F:nucleosome binding"/>
    <property type="evidence" value="ECO:0007669"/>
    <property type="project" value="TreeGrafter"/>
</dbReference>
<dbReference type="InterPro" id="IPR042066">
    <property type="entry name" value="Spt6_death-like"/>
</dbReference>
<dbReference type="GO" id="GO:0060429">
    <property type="term" value="P:epithelium development"/>
    <property type="evidence" value="ECO:0007669"/>
    <property type="project" value="UniProtKB-ARBA"/>
</dbReference>
<dbReference type="InterPro" id="IPR006641">
    <property type="entry name" value="YqgF/RNaseH-like_dom"/>
</dbReference>
<evidence type="ECO:0000256" key="6">
    <source>
        <dbReference type="ARBA" id="ARBA00023163"/>
    </source>
</evidence>
<comment type="subcellular location">
    <subcellularLocation>
        <location evidence="1">Nucleus</location>
    </subcellularLocation>
</comment>
<feature type="compositionally biased region" description="Polar residues" evidence="10">
    <location>
        <begin position="1718"/>
        <end position="1739"/>
    </location>
</feature>
<dbReference type="Pfam" id="PF14641">
    <property type="entry name" value="HTH_44"/>
    <property type="match status" value="1"/>
</dbReference>
<dbReference type="FunFam" id="1.10.150.850:FF:000003">
    <property type="entry name" value="Transcription elongation factor spt6"/>
    <property type="match status" value="1"/>
</dbReference>
<dbReference type="PROSITE" id="PS50126">
    <property type="entry name" value="S1"/>
    <property type="match status" value="1"/>
</dbReference>
<keyword evidence="6" id="KW-0804">Transcription</keyword>
<dbReference type="GO" id="GO:0003677">
    <property type="term" value="F:DNA binding"/>
    <property type="evidence" value="ECO:0007669"/>
    <property type="project" value="InterPro"/>
</dbReference>
<feature type="compositionally biased region" description="Acidic residues" evidence="10">
    <location>
        <begin position="83"/>
        <end position="99"/>
    </location>
</feature>
<dbReference type="SMART" id="SM00732">
    <property type="entry name" value="YqgFc"/>
    <property type="match status" value="1"/>
</dbReference>
<dbReference type="Proteomes" id="UP000826195">
    <property type="component" value="Unassembled WGS sequence"/>
</dbReference>
<evidence type="ECO:0000256" key="4">
    <source>
        <dbReference type="ARBA" id="ARBA00022553"/>
    </source>
</evidence>
<dbReference type="InterPro" id="IPR037027">
    <property type="entry name" value="YqgF/RNaseH-like_dom_sf"/>
</dbReference>
<dbReference type="FunFam" id="1.10.10.650:FF:000002">
    <property type="entry name" value="Transcription elongation factor spt6"/>
    <property type="match status" value="1"/>
</dbReference>
<feature type="compositionally biased region" description="Acidic residues" evidence="10">
    <location>
        <begin position="500"/>
        <end position="519"/>
    </location>
</feature>
<dbReference type="CDD" id="cd09928">
    <property type="entry name" value="SH2_Cterm_SPT6_like"/>
    <property type="match status" value="2"/>
</dbReference>
<evidence type="ECO:0000313" key="13">
    <source>
        <dbReference type="Proteomes" id="UP000826195"/>
    </source>
</evidence>
<dbReference type="InterPro" id="IPR041692">
    <property type="entry name" value="HHH_9"/>
</dbReference>
<dbReference type="PANTHER" id="PTHR10145">
    <property type="entry name" value="TRANSCRIPTION ELONGATION FACTOR SPT6"/>
    <property type="match status" value="1"/>
</dbReference>
<feature type="compositionally biased region" description="Acidic residues" evidence="10">
    <location>
        <begin position="120"/>
        <end position="130"/>
    </location>
</feature>
<dbReference type="InterPro" id="IPR028083">
    <property type="entry name" value="Spt6_acidic_N_dom"/>
</dbReference>
<comment type="caution">
    <text evidence="12">The sequence shown here is derived from an EMBL/GenBank/DDBJ whole genome shotgun (WGS) entry which is preliminary data.</text>
</comment>